<evidence type="ECO:0000313" key="2">
    <source>
        <dbReference type="EMBL" id="KAF0674566.1"/>
    </source>
</evidence>
<reference evidence="2" key="1">
    <citation type="submission" date="2013-03" db="EMBL/GenBank/DDBJ databases">
        <title>Genome Sequence of the Profundibacterium mesophilum strain KAUST100406-0324T from Red Sea, a novel genus in the family Rhodobacteraceae.</title>
        <authorList>
            <person name="Essack M."/>
            <person name="Alam I."/>
            <person name="Lafi F."/>
            <person name="Alawi W."/>
            <person name="Kamanu F."/>
            <person name="Al-Suwailem A."/>
            <person name="Lee O.O."/>
            <person name="Xu Y."/>
            <person name="Bajic V."/>
            <person name="Qian P.-Y."/>
            <person name="Archer J."/>
        </authorList>
    </citation>
    <scope>NUCLEOTIDE SEQUENCE</scope>
    <source>
        <strain evidence="2">KAUST100406-0324</strain>
    </source>
</reference>
<name>A0A921TC17_9RHOB</name>
<dbReference type="AlphaFoldDB" id="A0A921TC17"/>
<feature type="compositionally biased region" description="Basic and acidic residues" evidence="1">
    <location>
        <begin position="21"/>
        <end position="32"/>
    </location>
</feature>
<evidence type="ECO:0000313" key="3">
    <source>
        <dbReference type="Proteomes" id="UP000698242"/>
    </source>
</evidence>
<gene>
    <name evidence="2" type="ORF">PMES_03152</name>
</gene>
<comment type="caution">
    <text evidence="2">The sequence shown here is derived from an EMBL/GenBank/DDBJ whole genome shotgun (WGS) entry which is preliminary data.</text>
</comment>
<organism evidence="2 3">
    <name type="scientific">Profundibacterium mesophilum KAUST100406-0324</name>
    <dbReference type="NCBI Taxonomy" id="1037889"/>
    <lineage>
        <taxon>Bacteria</taxon>
        <taxon>Pseudomonadati</taxon>
        <taxon>Pseudomonadota</taxon>
        <taxon>Alphaproteobacteria</taxon>
        <taxon>Rhodobacterales</taxon>
        <taxon>Roseobacteraceae</taxon>
        <taxon>Profundibacterium</taxon>
    </lineage>
</organism>
<feature type="compositionally biased region" description="Gly residues" evidence="1">
    <location>
        <begin position="1"/>
        <end position="18"/>
    </location>
</feature>
<dbReference type="EMBL" id="APKE01000037">
    <property type="protein sequence ID" value="KAF0674566.1"/>
    <property type="molecule type" value="Genomic_DNA"/>
</dbReference>
<accession>A0A921TC17</accession>
<evidence type="ECO:0000256" key="1">
    <source>
        <dbReference type="SAM" id="MobiDB-lite"/>
    </source>
</evidence>
<sequence>MEGGEGGTGRAPGRGGARNDGAGREGVGHEEAMSAAPDGGVPQGITRGSGRPVPAPVTAKVLPWPCGAPPSMSCAALVQ</sequence>
<protein>
    <submittedName>
        <fullName evidence="2">Uncharacterized protein</fullName>
    </submittedName>
</protein>
<keyword evidence="3" id="KW-1185">Reference proteome</keyword>
<feature type="region of interest" description="Disordered" evidence="1">
    <location>
        <begin position="1"/>
        <end position="57"/>
    </location>
</feature>
<proteinExistence type="predicted"/>
<dbReference type="Proteomes" id="UP000698242">
    <property type="component" value="Unassembled WGS sequence"/>
</dbReference>